<dbReference type="PRINTS" id="PR01483">
    <property type="entry name" value="FASYNTHASE"/>
</dbReference>
<dbReference type="Pfam" id="PF17951">
    <property type="entry name" value="FAS_meander"/>
    <property type="match status" value="1"/>
</dbReference>
<dbReference type="InterPro" id="IPR016452">
    <property type="entry name" value="Fas1/AflB-like"/>
</dbReference>
<evidence type="ECO:0000256" key="11">
    <source>
        <dbReference type="ARBA" id="ARBA00048237"/>
    </source>
</evidence>
<keyword evidence="7 16" id="KW-0520">NAD</keyword>
<dbReference type="InterPro" id="IPR039569">
    <property type="entry name" value="FAS1-like_DH_region"/>
</dbReference>
<dbReference type="EMBL" id="SOSA01000138">
    <property type="protein sequence ID" value="THC95875.1"/>
    <property type="molecule type" value="Genomic_DNA"/>
</dbReference>
<dbReference type="PANTHER" id="PTHR10982:SF21">
    <property type="entry name" value="FATTY ACID SYNTHASE SUBUNIT BETA"/>
    <property type="match status" value="1"/>
</dbReference>
<evidence type="ECO:0000256" key="7">
    <source>
        <dbReference type="ARBA" id="ARBA00023027"/>
    </source>
</evidence>
<evidence type="ECO:0000256" key="16">
    <source>
        <dbReference type="PIRNR" id="PIRNR005562"/>
    </source>
</evidence>
<evidence type="ECO:0000256" key="1">
    <source>
        <dbReference type="ARBA" id="ARBA00001055"/>
    </source>
</evidence>
<dbReference type="InterPro" id="IPR013785">
    <property type="entry name" value="Aldolase_TIM"/>
</dbReference>
<dbReference type="InterPro" id="IPR002539">
    <property type="entry name" value="MaoC-like_dom"/>
</dbReference>
<dbReference type="Gene3D" id="3.10.129.10">
    <property type="entry name" value="Hotdog Thioesterase"/>
    <property type="match status" value="1"/>
</dbReference>
<dbReference type="FunFam" id="3.20.20.70:FF:000078">
    <property type="entry name" value="Fatty acid synthase beta subunit dehydratase"/>
    <property type="match status" value="1"/>
</dbReference>
<dbReference type="GO" id="GO:0004313">
    <property type="term" value="F:[acyl-carrier-protein] S-acetyltransferase activity"/>
    <property type="evidence" value="ECO:0007669"/>
    <property type="project" value="UniProtKB-EC"/>
</dbReference>
<organism evidence="19 20">
    <name type="scientific">Aspergillus tanneri</name>
    <dbReference type="NCBI Taxonomy" id="1220188"/>
    <lineage>
        <taxon>Eukaryota</taxon>
        <taxon>Fungi</taxon>
        <taxon>Dikarya</taxon>
        <taxon>Ascomycota</taxon>
        <taxon>Pezizomycotina</taxon>
        <taxon>Eurotiomycetes</taxon>
        <taxon>Eurotiomycetidae</taxon>
        <taxon>Eurotiales</taxon>
        <taxon>Aspergillaceae</taxon>
        <taxon>Aspergillus</taxon>
        <taxon>Aspergillus subgen. Circumdati</taxon>
    </lineage>
</organism>
<dbReference type="Gene3D" id="6.10.60.10">
    <property type="match status" value="1"/>
</dbReference>
<evidence type="ECO:0000256" key="10">
    <source>
        <dbReference type="ARBA" id="ARBA00033756"/>
    </source>
</evidence>
<dbReference type="InterPro" id="IPR040883">
    <property type="entry name" value="FAS_meander"/>
</dbReference>
<comment type="catalytic activity">
    <reaction evidence="15">
        <text>holo-[ACP] + acetyl-CoA = acetyl-[ACP] + CoA</text>
        <dbReference type="Rhea" id="RHEA:41788"/>
        <dbReference type="Rhea" id="RHEA-COMP:9621"/>
        <dbReference type="Rhea" id="RHEA-COMP:9685"/>
        <dbReference type="ChEBI" id="CHEBI:57287"/>
        <dbReference type="ChEBI" id="CHEBI:57288"/>
        <dbReference type="ChEBI" id="CHEBI:64479"/>
        <dbReference type="ChEBI" id="CHEBI:78446"/>
        <dbReference type="EC" id="2.3.1.38"/>
    </reaction>
</comment>
<dbReference type="SMART" id="SM00827">
    <property type="entry name" value="PKS_AT"/>
    <property type="match status" value="1"/>
</dbReference>
<dbReference type="Pfam" id="PF08354">
    <property type="entry name" value="Fas1-AflB-like_hel"/>
    <property type="match status" value="1"/>
</dbReference>
<evidence type="ECO:0000256" key="12">
    <source>
        <dbReference type="ARBA" id="ARBA00048462"/>
    </source>
</evidence>
<keyword evidence="6 16" id="KW-0560">Oxidoreductase</keyword>
<dbReference type="Gene3D" id="1.20.930.70">
    <property type="match status" value="1"/>
</dbReference>
<comment type="catalytic activity">
    <reaction evidence="13">
        <text>(9Z)-octadecenoyl-[ACP] + H2O = (9Z)-octadecenoate + holo-[ACP] + H(+)</text>
        <dbReference type="Rhea" id="RHEA:15057"/>
        <dbReference type="Rhea" id="RHEA-COMP:9685"/>
        <dbReference type="Rhea" id="RHEA-COMP:9924"/>
        <dbReference type="ChEBI" id="CHEBI:15377"/>
        <dbReference type="ChEBI" id="CHEBI:15378"/>
        <dbReference type="ChEBI" id="CHEBI:30823"/>
        <dbReference type="ChEBI" id="CHEBI:64479"/>
        <dbReference type="ChEBI" id="CHEBI:78783"/>
        <dbReference type="EC" id="3.1.2.14"/>
    </reaction>
</comment>
<dbReference type="STRING" id="1220188.A0A4S3JKG6"/>
<dbReference type="InterPro" id="IPR050830">
    <property type="entry name" value="Fungal_FAS"/>
</dbReference>
<evidence type="ECO:0000256" key="6">
    <source>
        <dbReference type="ARBA" id="ARBA00023002"/>
    </source>
</evidence>
<feature type="active site" description="For acetyltransferase activity" evidence="17">
    <location>
        <position position="318"/>
    </location>
</feature>
<dbReference type="VEuPathDB" id="FungiDB:EYZ11_004653"/>
<sequence length="2120" mass="236786">MYFVSCWPFVSGHLKARTEHVSTSIKFLFLSVQFNMDGKTALSSASSEYAGFTPEISQSPSIVSDKRSLILSYGAVEAGIELPASQYGYGGQQWKDFSSDLGKYTPENDLSTKEGLVAEFIAFCLKSSEDEGLEFLRSLLESFEQEILGGNDIHAALYHANTPQKKDLIKTYFAARERLGSTPQPQPSLLLQSAEKDASRIYMLFGGQGNDENYFNDLKDVYSTYPDLLRSWVFSGSRVLEDLAEKPAFKGHLSRGFSLIAWLEKPESEPNSSYLLAAPVSMPLIGLLQICHFIVACQTMGLTPQEFHRYLAGVTGHSQGIVTAIVISISTTWESFHRHACDALRILFYIACRSHQAYPPQCVPESIRHDTEEHHEGTPSPMLRVRNIGQQQLQQIINTVNSHLPRNAHMAISLINGPQNLIVVGPTMSLYGLSRHLRTLKASKVNQEARIPARKRKPKIDHRFLPITAPFHSDILKDVTALVMQDLEGLSVTGDQLQLPVFATTDGHDMREFPDCNVVPEIIHMVAKEPVHWEKATAFAGATHIIDFGPGGNAGVGFVTVHNKAGLGARLILGGSMKTSDEYGNKADLFNRNPQYPVLCAENWAAEYKPRLTRDPTTKQVQVQTKFTKLLGLPPIMVAGMTPTTVPWDFISATMNAGYHIELAGGGYYNRHDLEEAIAKIVHNGIPGRGVTCNIIYANPSSVRWQIALLKDLRSSGVPIDGITIGAGVPSVDVANEYIQTLGLKHISFKPGSVEAIQQVIDIAQENKSFPIILQWTGGRGGGHHSYEDFHEPILQMYGRIRAYKNIVLVAGSGFGGAEDTLPYLTGEWSKAYSASSPMPFDGILMGSRIMGVKEAHTSIEAKQLIVDTPGVDDASWDQTYSRPAGGVITVQSEMGEPIHKIATRGVLLWAEMDRTVFSIADKTARVAFLKKNKGRIINNLNNDFQKVWFGCDENGKACELNNMTLSGVIRRMVDLLFIKHQARWIHRSLQQLTYDFLVWIEDIVSESREVSNPRFWQSVDQIDEPFQAIEQFLVNSPKANFQLMDTVSTQMFLHLCRRRGQKPVPFIPVLDEDFEVWFKKDSLWQSEDVQAVPGQDVGRTCILHSPVAAKHTHVVNESIKGLLDTIHDQWAKCLLEKGYKSHESLVPSIDLGDSEEEISSYMSTEISMTKTYNPTAYGDELPSLECWMGVLAGGQNGWRHAIFTQKTIVQDYGVCANPLQRLFAPRPDIYVEIEEGRSGEYCVILLFEKSSQIPVVEVRRAESVDRELISVSLIESRTVNRTPARLELLFSHHSEFPFAPIREVLPGKVDRVKEFYHQLWFGESLRSLQDSEFYEDTMTVTREDIKTFRQCVGSIPGALTNSQLKISAPMDFAIVVAWKSVMKPLFAKRISGNLLKLVHLSNQFRRLESSAPIQEGDLLSSRAHIRAILNEDSGKVVEVVSVISRGGTHADKIMELVSRFMYRGTYNDHENTFQQSKEPIYELQLSGASDVAILLAKPWFNPINPDLNLRGCKLTFDLETHTRFQSPSVYHQLRCFGAVHARTPIGERLEVAYIDHMVDVANSSPVVDYLKRHATLVNQPVLFESPITLGGGEIQFQSPLSNEAYASVSGDFNPIHVSRIFADYAELPDTITHGMYMSAKIRSLLEQLTVCDDTRGHQRYQCTFVGMVVPEDEVEVVFHHVGMVNGRKLIRAEACRAGTAEKLLVVEAEIEQPSTAFLFTGQGSQEKGMGMDLYATSPAARKVWDLADQHFLDKFGFRITDIVRNDPKELKIYFGGLRGRTIRENYMGLRCEMIHADGGVTSERIFKEIDETSRSYTFRSSLGLLSSTQFTQPALTLMEKAIIEDMRAKGLVSDHCSFAGHSLGEYSALTAIAEIMPIESLVSVVFYRGLTMQMAVERDEQGRSNFSMCAVDPSRLAKTFDEEGLRYLVALIASETGWLLEIVNHNVANSQYVCAGDLRALDCLSAVMGEVKQRPQDFQDVLQAERPLDEIRDCVLSTVRQCASGIRAKPLPIELQRGVATVPLRGIDVPFHSSFLAPGIAAFRACLHQYIDKDKLDADKLVGKYIPNLTARPFDVSEEYFRDVFRLTKSPIIAKILSRWNEYTELEKISDGIQIIGPV</sequence>
<dbReference type="GO" id="GO:0016297">
    <property type="term" value="F:fatty acyl-[ACP] hydrolase activity"/>
    <property type="evidence" value="ECO:0007669"/>
    <property type="project" value="UniProtKB-EC"/>
</dbReference>
<dbReference type="GO" id="GO:0004321">
    <property type="term" value="F:fatty-acyl-CoA synthase activity"/>
    <property type="evidence" value="ECO:0007669"/>
    <property type="project" value="UniProtKB-EC"/>
</dbReference>
<dbReference type="SUPFAM" id="SSF52151">
    <property type="entry name" value="FabD/lysophospholipase-like"/>
    <property type="match status" value="2"/>
</dbReference>
<dbReference type="Gene3D" id="6.10.140.1400">
    <property type="match status" value="1"/>
</dbReference>
<evidence type="ECO:0000256" key="4">
    <source>
        <dbReference type="ARBA" id="ARBA00022801"/>
    </source>
</evidence>
<dbReference type="GO" id="GO:0019171">
    <property type="term" value="F:(3R)-hydroxyacyl-[acyl-carrier-protein] dehydratase activity"/>
    <property type="evidence" value="ECO:0007669"/>
    <property type="project" value="UniProtKB-EC"/>
</dbReference>
<dbReference type="Pfam" id="PF22235">
    <property type="entry name" value="FAS1_thioest_ins"/>
    <property type="match status" value="1"/>
</dbReference>
<comment type="catalytic activity">
    <reaction evidence="12">
        <text>holo-[ACP] + malonyl-CoA = malonyl-[ACP] + CoA</text>
        <dbReference type="Rhea" id="RHEA:41792"/>
        <dbReference type="Rhea" id="RHEA-COMP:9623"/>
        <dbReference type="Rhea" id="RHEA-COMP:9685"/>
        <dbReference type="ChEBI" id="CHEBI:57287"/>
        <dbReference type="ChEBI" id="CHEBI:57384"/>
        <dbReference type="ChEBI" id="CHEBI:64479"/>
        <dbReference type="ChEBI" id="CHEBI:78449"/>
        <dbReference type="EC" id="2.3.1.39"/>
    </reaction>
</comment>
<dbReference type="PANTHER" id="PTHR10982">
    <property type="entry name" value="MALONYL COA-ACYL CARRIER PROTEIN TRANSACYLASE"/>
    <property type="match status" value="1"/>
</dbReference>
<comment type="catalytic activity">
    <reaction evidence="1">
        <text>a (3R)-hydroxyacyl-[ACP] = a (2E)-enoyl-[ACP] + H2O</text>
        <dbReference type="Rhea" id="RHEA:13097"/>
        <dbReference type="Rhea" id="RHEA-COMP:9925"/>
        <dbReference type="Rhea" id="RHEA-COMP:9945"/>
        <dbReference type="ChEBI" id="CHEBI:15377"/>
        <dbReference type="ChEBI" id="CHEBI:78784"/>
        <dbReference type="ChEBI" id="CHEBI:78827"/>
        <dbReference type="EC" id="4.2.1.59"/>
    </reaction>
</comment>
<dbReference type="SUPFAM" id="SSF51412">
    <property type="entry name" value="Inosine monophosphate dehydrogenase (IMPDH)"/>
    <property type="match status" value="1"/>
</dbReference>
<feature type="active site" description="For malonyltransferase activity" evidence="17">
    <location>
        <position position="1863"/>
    </location>
</feature>
<dbReference type="GO" id="GO:0006633">
    <property type="term" value="P:fatty acid biosynthetic process"/>
    <property type="evidence" value="ECO:0007669"/>
    <property type="project" value="InterPro"/>
</dbReference>
<dbReference type="GO" id="GO:0004318">
    <property type="term" value="F:enoyl-[acyl-carrier-protein] reductase (NADH) activity"/>
    <property type="evidence" value="ECO:0007669"/>
    <property type="project" value="UniProtKB-UniRule"/>
</dbReference>
<dbReference type="FunFam" id="3.40.366.10:FF:000006">
    <property type="entry name" value="Fatty acid synthase beta subunit dehydratase"/>
    <property type="match status" value="1"/>
</dbReference>
<dbReference type="Gene3D" id="1.20.1050.120">
    <property type="match status" value="1"/>
</dbReference>
<dbReference type="InterPro" id="IPR014043">
    <property type="entry name" value="Acyl_transferase_dom"/>
</dbReference>
<comment type="similarity">
    <text evidence="2 16">Belongs to the fungal fatty acid synthetase subunit beta family.</text>
</comment>
<feature type="domain" description="Malonyl-CoA:ACP transacylase (MAT)" evidence="18">
    <location>
        <begin position="1719"/>
        <end position="2028"/>
    </location>
</feature>
<evidence type="ECO:0000256" key="9">
    <source>
        <dbReference type="ARBA" id="ARBA00023268"/>
    </source>
</evidence>
<dbReference type="InterPro" id="IPR016035">
    <property type="entry name" value="Acyl_Trfase/lysoPLipase"/>
</dbReference>
<evidence type="ECO:0000313" key="20">
    <source>
        <dbReference type="Proteomes" id="UP000308092"/>
    </source>
</evidence>
<dbReference type="InterPro" id="IPR041099">
    <property type="entry name" value="FAS1_N"/>
</dbReference>
<dbReference type="Pfam" id="PF16073">
    <property type="entry name" value="SAT"/>
    <property type="match status" value="1"/>
</dbReference>
<keyword evidence="4 16" id="KW-0378">Hydrolase</keyword>
<dbReference type="Gene3D" id="3.30.70.3330">
    <property type="match status" value="1"/>
</dbReference>
<keyword evidence="5 16" id="KW-0521">NADP</keyword>
<comment type="caution">
    <text evidence="19">The sequence shown here is derived from an EMBL/GenBank/DDBJ whole genome shotgun (WGS) entry which is preliminary data.</text>
</comment>
<evidence type="ECO:0000259" key="18">
    <source>
        <dbReference type="SMART" id="SM00827"/>
    </source>
</evidence>
<dbReference type="GO" id="GO:0004312">
    <property type="term" value="F:fatty acid synthase activity"/>
    <property type="evidence" value="ECO:0007669"/>
    <property type="project" value="InterPro"/>
</dbReference>
<protein>
    <recommendedName>
        <fullName evidence="18">Malonyl-CoA:ACP transacylase (MAT) domain-containing protein</fullName>
    </recommendedName>
</protein>
<dbReference type="InterPro" id="IPR013565">
    <property type="entry name" value="Fas1/AflB-like_central"/>
</dbReference>
<comment type="catalytic activity">
    <reaction evidence="14">
        <text>a 2,3-saturated acyl-[ACP] + NAD(+) = a (2E)-enoyl-[ACP] + NADH + H(+)</text>
        <dbReference type="Rhea" id="RHEA:10240"/>
        <dbReference type="Rhea" id="RHEA-COMP:9925"/>
        <dbReference type="Rhea" id="RHEA-COMP:9926"/>
        <dbReference type="ChEBI" id="CHEBI:15378"/>
        <dbReference type="ChEBI" id="CHEBI:57540"/>
        <dbReference type="ChEBI" id="CHEBI:57945"/>
        <dbReference type="ChEBI" id="CHEBI:78784"/>
        <dbReference type="ChEBI" id="CHEBI:78785"/>
        <dbReference type="EC" id="1.3.1.9"/>
    </reaction>
</comment>
<reference evidence="19 20" key="1">
    <citation type="submission" date="2019-03" db="EMBL/GenBank/DDBJ databases">
        <title>The genome sequence of a newly discovered highly antifungal drug resistant Aspergillus species, Aspergillus tanneri NIH 1004.</title>
        <authorList>
            <person name="Mounaud S."/>
            <person name="Singh I."/>
            <person name="Joardar V."/>
            <person name="Pakala S."/>
            <person name="Pakala S."/>
            <person name="Venepally P."/>
            <person name="Hoover J."/>
            <person name="Nierman W."/>
            <person name="Chung J."/>
            <person name="Losada L."/>
        </authorList>
    </citation>
    <scope>NUCLEOTIDE SEQUENCE [LARGE SCALE GENOMIC DNA]</scope>
    <source>
        <strain evidence="19 20">NIH1004</strain>
    </source>
</reference>
<comment type="subunit">
    <text evidence="10">[Alpha(6)beta(6)] hexamers of two multifunctional subunits (alpha and beta).</text>
</comment>
<gene>
    <name evidence="19" type="ORF">EYZ11_004653</name>
</gene>
<dbReference type="Gene3D" id="6.20.240.10">
    <property type="match status" value="1"/>
</dbReference>
<dbReference type="GO" id="GO:0005835">
    <property type="term" value="C:fatty acid synthase complex"/>
    <property type="evidence" value="ECO:0007669"/>
    <property type="project" value="UniProtKB-UniRule"/>
</dbReference>
<keyword evidence="3 16" id="KW-0808">Transferase</keyword>
<dbReference type="InterPro" id="IPR003965">
    <property type="entry name" value="Fatty_acid_synthase"/>
</dbReference>
<comment type="catalytic activity">
    <reaction evidence="11">
        <text>acetyl-CoA + n malonyl-CoA + 2n NADPH + 4n H(+) = a long-chain-acyl-CoA + n CoA + n CO2 + 2n NADP(+).</text>
        <dbReference type="EC" id="2.3.1.86"/>
    </reaction>
</comment>
<evidence type="ECO:0000256" key="17">
    <source>
        <dbReference type="PIRSR" id="PIRSR005562-1"/>
    </source>
</evidence>
<dbReference type="CDD" id="cd03447">
    <property type="entry name" value="FAS_MaoC"/>
    <property type="match status" value="1"/>
</dbReference>
<dbReference type="Gene3D" id="3.40.366.10">
    <property type="entry name" value="Malonyl-Coenzyme A Acyl Carrier Protein, domain 2"/>
    <property type="match status" value="3"/>
</dbReference>
<dbReference type="Pfam" id="PF00698">
    <property type="entry name" value="Acyl_transf_1"/>
    <property type="match status" value="1"/>
</dbReference>
<keyword evidence="20" id="KW-1185">Reference proteome</keyword>
<keyword evidence="9" id="KW-0511">Multifunctional enzyme</keyword>
<dbReference type="GO" id="GO:0004314">
    <property type="term" value="F:[acyl-carrier-protein] S-malonyltransferase activity"/>
    <property type="evidence" value="ECO:0007669"/>
    <property type="project" value="UniProtKB-EC"/>
</dbReference>
<evidence type="ECO:0000256" key="14">
    <source>
        <dbReference type="ARBA" id="ARBA00048572"/>
    </source>
</evidence>
<dbReference type="Gene3D" id="3.20.20.70">
    <property type="entry name" value="Aldolase class I"/>
    <property type="match status" value="1"/>
</dbReference>
<evidence type="ECO:0000256" key="2">
    <source>
        <dbReference type="ARBA" id="ARBA00010009"/>
    </source>
</evidence>
<dbReference type="InterPro" id="IPR001227">
    <property type="entry name" value="Ac_transferase_dom_sf"/>
</dbReference>
<dbReference type="Pfam" id="PF17828">
    <property type="entry name" value="FAS_N"/>
    <property type="match status" value="1"/>
</dbReference>
<dbReference type="PIRSF" id="PIRSF005562">
    <property type="entry name" value="FAS_yeast_beta"/>
    <property type="match status" value="1"/>
</dbReference>
<dbReference type="Pfam" id="PF01575">
    <property type="entry name" value="MaoC_dehydratas"/>
    <property type="match status" value="1"/>
</dbReference>
<proteinExistence type="inferred from homology"/>
<dbReference type="InterPro" id="IPR032088">
    <property type="entry name" value="SAT"/>
</dbReference>
<dbReference type="Pfam" id="PF13452">
    <property type="entry name" value="FAS1_DH_region"/>
    <property type="match status" value="1"/>
</dbReference>
<dbReference type="Proteomes" id="UP000308092">
    <property type="component" value="Unassembled WGS sequence"/>
</dbReference>
<dbReference type="FunFam" id="3.30.70.3330:FF:000001">
    <property type="entry name" value="Fatty acid synthase subunit beta dehydratase"/>
    <property type="match status" value="1"/>
</dbReference>
<evidence type="ECO:0000256" key="13">
    <source>
        <dbReference type="ARBA" id="ARBA00048536"/>
    </source>
</evidence>
<name>A0A4S3JKG6_9EURO</name>
<evidence type="ECO:0000256" key="5">
    <source>
        <dbReference type="ARBA" id="ARBA00022857"/>
    </source>
</evidence>
<dbReference type="InterPro" id="IPR029069">
    <property type="entry name" value="HotDog_dom_sf"/>
</dbReference>
<dbReference type="Gene3D" id="3.30.1120.100">
    <property type="match status" value="1"/>
</dbReference>
<dbReference type="SUPFAM" id="SSF54637">
    <property type="entry name" value="Thioesterase/thiol ester dehydrase-isomerase"/>
    <property type="match status" value="2"/>
</dbReference>
<evidence type="ECO:0000256" key="3">
    <source>
        <dbReference type="ARBA" id="ARBA00022679"/>
    </source>
</evidence>
<accession>A0A4S3JKG6</accession>
<keyword evidence="8" id="KW-0456">Lyase</keyword>
<evidence type="ECO:0000313" key="19">
    <source>
        <dbReference type="EMBL" id="THC95875.1"/>
    </source>
</evidence>
<evidence type="ECO:0000256" key="15">
    <source>
        <dbReference type="ARBA" id="ARBA00048835"/>
    </source>
</evidence>
<evidence type="ECO:0000256" key="8">
    <source>
        <dbReference type="ARBA" id="ARBA00023239"/>
    </source>
</evidence>